<protein>
    <submittedName>
        <fullName evidence="1">Uncharacterized protein</fullName>
    </submittedName>
</protein>
<organism evidence="1 2">
    <name type="scientific">Cyclobacterium qasimii M12-11B</name>
    <dbReference type="NCBI Taxonomy" id="641524"/>
    <lineage>
        <taxon>Bacteria</taxon>
        <taxon>Pseudomonadati</taxon>
        <taxon>Bacteroidota</taxon>
        <taxon>Cytophagia</taxon>
        <taxon>Cytophagales</taxon>
        <taxon>Cyclobacteriaceae</taxon>
        <taxon>Cyclobacterium</taxon>
    </lineage>
</organism>
<dbReference type="STRING" id="641524.ADICYQ_4702"/>
<dbReference type="EMBL" id="ATNM01000152">
    <property type="protein sequence ID" value="EPR66299.1"/>
    <property type="molecule type" value="Genomic_DNA"/>
</dbReference>
<evidence type="ECO:0000313" key="2">
    <source>
        <dbReference type="Proteomes" id="UP000014974"/>
    </source>
</evidence>
<proteinExistence type="predicted"/>
<accession>S7WHU5</accession>
<gene>
    <name evidence="1" type="ORF">ADICYQ_4702</name>
</gene>
<sequence>MILSKAHEKAFLRHNSSFPNPISSKLLRQLFVFTGNGF</sequence>
<reference evidence="1 2" key="1">
    <citation type="journal article" date="2013" name="Genome Announc.">
        <title>Draft Genome Sequence of Cyclobacterium qasimii Strain M12-11BT, Isolated from Arctic Marine Sediment.</title>
        <authorList>
            <person name="Shivaji S."/>
            <person name="Ara S."/>
            <person name="Singh A."/>
            <person name="Kumar Pinnaka A."/>
        </authorList>
    </citation>
    <scope>NUCLEOTIDE SEQUENCE [LARGE SCALE GENOMIC DNA]</scope>
    <source>
        <strain evidence="1 2">M12-11B</strain>
    </source>
</reference>
<comment type="caution">
    <text evidence="1">The sequence shown here is derived from an EMBL/GenBank/DDBJ whole genome shotgun (WGS) entry which is preliminary data.</text>
</comment>
<dbReference type="AlphaFoldDB" id="S7WHU5"/>
<name>S7WHU5_9BACT</name>
<evidence type="ECO:0000313" key="1">
    <source>
        <dbReference type="EMBL" id="EPR66299.1"/>
    </source>
</evidence>
<dbReference type="Proteomes" id="UP000014974">
    <property type="component" value="Unassembled WGS sequence"/>
</dbReference>